<dbReference type="Proteomes" id="UP000464620">
    <property type="component" value="Chromosome B09"/>
</dbReference>
<accession>A0A6B9V6D8</accession>
<evidence type="ECO:0000313" key="1">
    <source>
        <dbReference type="EMBL" id="QHN76564.1"/>
    </source>
</evidence>
<name>A0A6B9V6D8_ARAHY</name>
<dbReference type="EMBL" id="CP031001">
    <property type="protein sequence ID" value="QHN76564.1"/>
    <property type="molecule type" value="Genomic_DNA"/>
</dbReference>
<reference evidence="1 2" key="1">
    <citation type="submission" date="2020-01" db="EMBL/GenBank/DDBJ databases">
        <title>Genome sequence of Arachis hypogaea, cultivar Shitouqi.</title>
        <authorList>
            <person name="Zhuang W."/>
            <person name="Chen H."/>
            <person name="Varshney R."/>
            <person name="Wang D."/>
            <person name="Ming R."/>
        </authorList>
    </citation>
    <scope>NUCLEOTIDE SEQUENCE [LARGE SCALE GENOMIC DNA]</scope>
    <source>
        <tissue evidence="1">Young leaf</tissue>
    </source>
</reference>
<evidence type="ECO:0000313" key="2">
    <source>
        <dbReference type="Proteomes" id="UP000464620"/>
    </source>
</evidence>
<proteinExistence type="predicted"/>
<organism evidence="1 2">
    <name type="scientific">Arachis hypogaea</name>
    <name type="common">Peanut</name>
    <dbReference type="NCBI Taxonomy" id="3818"/>
    <lineage>
        <taxon>Eukaryota</taxon>
        <taxon>Viridiplantae</taxon>
        <taxon>Streptophyta</taxon>
        <taxon>Embryophyta</taxon>
        <taxon>Tracheophyta</taxon>
        <taxon>Spermatophyta</taxon>
        <taxon>Magnoliopsida</taxon>
        <taxon>eudicotyledons</taxon>
        <taxon>Gunneridae</taxon>
        <taxon>Pentapetalae</taxon>
        <taxon>rosids</taxon>
        <taxon>fabids</taxon>
        <taxon>Fabales</taxon>
        <taxon>Fabaceae</taxon>
        <taxon>Papilionoideae</taxon>
        <taxon>50 kb inversion clade</taxon>
        <taxon>dalbergioids sensu lato</taxon>
        <taxon>Dalbergieae</taxon>
        <taxon>Pterocarpus clade</taxon>
        <taxon>Arachis</taxon>
    </lineage>
</organism>
<sequence>MSLIYLCDMCLHQKAESIKEKIFWFTRRLKGNGFVPLKLLKEMDKFVHACSFLS</sequence>
<gene>
    <name evidence="1" type="ORF">DS421_19g644980</name>
</gene>
<protein>
    <submittedName>
        <fullName evidence="1">Uncharacterized protein</fullName>
    </submittedName>
</protein>
<dbReference type="AlphaFoldDB" id="A0A6B9V6D8"/>